<evidence type="ECO:0000259" key="8">
    <source>
        <dbReference type="Pfam" id="PF02770"/>
    </source>
</evidence>
<reference evidence="10" key="1">
    <citation type="submission" date="2018-06" db="EMBL/GenBank/DDBJ databases">
        <authorList>
            <person name="Zhirakovskaya E."/>
        </authorList>
    </citation>
    <scope>NUCLEOTIDE SEQUENCE</scope>
</reference>
<dbReference type="InterPro" id="IPR006091">
    <property type="entry name" value="Acyl-CoA_Oxase/DH_mid-dom"/>
</dbReference>
<accession>A0A3B0SFQ5</accession>
<dbReference type="EMBL" id="UOEI01000261">
    <property type="protein sequence ID" value="VAV99558.1"/>
    <property type="molecule type" value="Genomic_DNA"/>
</dbReference>
<dbReference type="PANTHER" id="PTHR48083:SF13">
    <property type="entry name" value="ACYL-COA DEHYDROGENASE FAMILY MEMBER 11"/>
    <property type="match status" value="1"/>
</dbReference>
<dbReference type="FunFam" id="2.40.110.10:FF:000002">
    <property type="entry name" value="Acyl-CoA dehydrogenase fadE12"/>
    <property type="match status" value="1"/>
</dbReference>
<evidence type="ECO:0000256" key="2">
    <source>
        <dbReference type="ARBA" id="ARBA00009347"/>
    </source>
</evidence>
<dbReference type="Pfam" id="PF02770">
    <property type="entry name" value="Acyl-CoA_dh_M"/>
    <property type="match status" value="1"/>
</dbReference>
<evidence type="ECO:0000313" key="10">
    <source>
        <dbReference type="EMBL" id="VAV99558.1"/>
    </source>
</evidence>
<dbReference type="InterPro" id="IPR036250">
    <property type="entry name" value="AcylCo_DH-like_C"/>
</dbReference>
<dbReference type="SUPFAM" id="SSF56645">
    <property type="entry name" value="Acyl-CoA dehydrogenase NM domain-like"/>
    <property type="match status" value="1"/>
</dbReference>
<feature type="domain" description="Acyl-CoA dehydrogenase/oxidase N-terminal" evidence="9">
    <location>
        <begin position="10"/>
        <end position="130"/>
    </location>
</feature>
<evidence type="ECO:0000256" key="5">
    <source>
        <dbReference type="ARBA" id="ARBA00022827"/>
    </source>
</evidence>
<feature type="domain" description="Acyl-CoA dehydrogenase/oxidase C-terminal" evidence="7">
    <location>
        <begin position="246"/>
        <end position="395"/>
    </location>
</feature>
<comment type="cofactor">
    <cofactor evidence="1">
        <name>FAD</name>
        <dbReference type="ChEBI" id="CHEBI:57692"/>
    </cofactor>
</comment>
<feature type="domain" description="Acyl-CoA oxidase/dehydrogenase middle" evidence="8">
    <location>
        <begin position="135"/>
        <end position="221"/>
    </location>
</feature>
<dbReference type="InterPro" id="IPR009075">
    <property type="entry name" value="AcylCo_DH/oxidase_C"/>
</dbReference>
<dbReference type="PANTHER" id="PTHR48083">
    <property type="entry name" value="MEDIUM-CHAIN SPECIFIC ACYL-COA DEHYDROGENASE, MITOCHONDRIAL-RELATED"/>
    <property type="match status" value="1"/>
</dbReference>
<dbReference type="SUPFAM" id="SSF47203">
    <property type="entry name" value="Acyl-CoA dehydrogenase C-terminal domain-like"/>
    <property type="match status" value="1"/>
</dbReference>
<dbReference type="Pfam" id="PF02771">
    <property type="entry name" value="Acyl-CoA_dh_N"/>
    <property type="match status" value="1"/>
</dbReference>
<dbReference type="Gene3D" id="1.20.140.10">
    <property type="entry name" value="Butyryl-CoA Dehydrogenase, subunit A, domain 3"/>
    <property type="match status" value="1"/>
</dbReference>
<sequence length="400" mass="44268">MDFTHSARSRKYQEQLDTFMTEHVYPAERAIKSRDPLPGEPIEASPELVELKGIARSQGLWNLFLPDDEYGAGLTNVEYAPLAEIMGRVIELAPEATNCSAPDTGNMEVLHDFGTPEQKERWLVPLLEGEIRSNFGMTEPGVASSDPRNLQCSITRDGDDYIVSGMKWWSTGAMTKDSKIAIVMGVSEPDAPPKARYSMILVPMDAEGVEVVRGVPVFGYIHRGGHAQVRYNDVRVPASNMIANAGDGYMIAQARLGPGRIHHCMRAIGQAERALAMMIDRAKTRTAFGKRIADQGVIQDWIAQSRWRIDQARLLVLHTAWLIDTEGNRAARRDISAIKVVAPNTALWVIDKAIQVHGGMGVCDDTPLASMWANMRTLRLADGPDEVHTMVVARREIGRD</sequence>
<proteinExistence type="inferred from homology"/>
<dbReference type="GO" id="GO:0050660">
    <property type="term" value="F:flavin adenine dinucleotide binding"/>
    <property type="evidence" value="ECO:0007669"/>
    <property type="project" value="InterPro"/>
</dbReference>
<dbReference type="InterPro" id="IPR050741">
    <property type="entry name" value="Acyl-CoA_dehydrogenase"/>
</dbReference>
<evidence type="ECO:0000256" key="1">
    <source>
        <dbReference type="ARBA" id="ARBA00001974"/>
    </source>
</evidence>
<dbReference type="InterPro" id="IPR009100">
    <property type="entry name" value="AcylCoA_DH/oxidase_NM_dom_sf"/>
</dbReference>
<evidence type="ECO:0000259" key="9">
    <source>
        <dbReference type="Pfam" id="PF02771"/>
    </source>
</evidence>
<dbReference type="InterPro" id="IPR037069">
    <property type="entry name" value="AcylCoA_DH/ox_N_sf"/>
</dbReference>
<dbReference type="Gene3D" id="1.10.540.10">
    <property type="entry name" value="Acyl-CoA dehydrogenase/oxidase, N-terminal domain"/>
    <property type="match status" value="1"/>
</dbReference>
<comment type="subunit">
    <text evidence="3">Homodimer.</text>
</comment>
<dbReference type="AlphaFoldDB" id="A0A3B0SFQ5"/>
<gene>
    <name evidence="10" type="ORF">MNBD_ACTINO01-2304</name>
</gene>
<dbReference type="InterPro" id="IPR013786">
    <property type="entry name" value="AcylCoA_DH/ox_N"/>
</dbReference>
<dbReference type="GO" id="GO:0033539">
    <property type="term" value="P:fatty acid beta-oxidation using acyl-CoA dehydrogenase"/>
    <property type="evidence" value="ECO:0007669"/>
    <property type="project" value="TreeGrafter"/>
</dbReference>
<name>A0A3B0SFQ5_9ZZZZ</name>
<comment type="similarity">
    <text evidence="2">Belongs to the acyl-CoA dehydrogenase family.</text>
</comment>
<protein>
    <submittedName>
        <fullName evidence="10">Acyl-CoA dehydrogenase</fullName>
    </submittedName>
</protein>
<keyword evidence="4" id="KW-0285">Flavoprotein</keyword>
<keyword evidence="5" id="KW-0274">FAD</keyword>
<evidence type="ECO:0000256" key="6">
    <source>
        <dbReference type="ARBA" id="ARBA00023002"/>
    </source>
</evidence>
<dbReference type="GO" id="GO:0005737">
    <property type="term" value="C:cytoplasm"/>
    <property type="evidence" value="ECO:0007669"/>
    <property type="project" value="TreeGrafter"/>
</dbReference>
<dbReference type="Gene3D" id="2.40.110.10">
    <property type="entry name" value="Butyryl-CoA Dehydrogenase, subunit A, domain 2"/>
    <property type="match status" value="1"/>
</dbReference>
<organism evidence="10">
    <name type="scientific">hydrothermal vent metagenome</name>
    <dbReference type="NCBI Taxonomy" id="652676"/>
    <lineage>
        <taxon>unclassified sequences</taxon>
        <taxon>metagenomes</taxon>
        <taxon>ecological metagenomes</taxon>
    </lineage>
</organism>
<dbReference type="Pfam" id="PF00441">
    <property type="entry name" value="Acyl-CoA_dh_1"/>
    <property type="match status" value="1"/>
</dbReference>
<keyword evidence="6" id="KW-0560">Oxidoreductase</keyword>
<evidence type="ECO:0000256" key="4">
    <source>
        <dbReference type="ARBA" id="ARBA00022630"/>
    </source>
</evidence>
<evidence type="ECO:0000259" key="7">
    <source>
        <dbReference type="Pfam" id="PF00441"/>
    </source>
</evidence>
<dbReference type="InterPro" id="IPR046373">
    <property type="entry name" value="Acyl-CoA_Oxase/DH_mid-dom_sf"/>
</dbReference>
<dbReference type="GO" id="GO:0003995">
    <property type="term" value="F:acyl-CoA dehydrogenase activity"/>
    <property type="evidence" value="ECO:0007669"/>
    <property type="project" value="TreeGrafter"/>
</dbReference>
<evidence type="ECO:0000256" key="3">
    <source>
        <dbReference type="ARBA" id="ARBA00011738"/>
    </source>
</evidence>